<reference evidence="1 2" key="2">
    <citation type="submission" date="2019-08" db="EMBL/GenBank/DDBJ databases">
        <title>Amycolatopsis acidicola sp. nov., isolated from peat swamp forest soil.</title>
        <authorList>
            <person name="Srisuk N."/>
        </authorList>
    </citation>
    <scope>NUCLEOTIDE SEQUENCE [LARGE SCALE GENOMIC DNA]</scope>
    <source>
        <strain evidence="1 2">TBRC 6029</strain>
    </source>
</reference>
<dbReference type="EMBL" id="VJWX01000550">
    <property type="protein sequence ID" value="TVT23794.1"/>
    <property type="molecule type" value="Genomic_DNA"/>
</dbReference>
<accession>A0A558AHP4</accession>
<dbReference type="Proteomes" id="UP000320011">
    <property type="component" value="Unassembled WGS sequence"/>
</dbReference>
<evidence type="ECO:0000313" key="1">
    <source>
        <dbReference type="EMBL" id="TVT23794.1"/>
    </source>
</evidence>
<dbReference type="AlphaFoldDB" id="A0A558AHP4"/>
<sequence length="72" mass="7819">MEGTTMRDNRFSVVDPHEVAGDSEAVRAERRRAVRAVASSAMNADDCALLLDALGLRPAEGVTTVPAPRRRR</sequence>
<comment type="caution">
    <text evidence="1">The sequence shown here is derived from an EMBL/GenBank/DDBJ whole genome shotgun (WGS) entry which is preliminary data.</text>
</comment>
<proteinExistence type="predicted"/>
<evidence type="ECO:0000313" key="2">
    <source>
        <dbReference type="Proteomes" id="UP000320011"/>
    </source>
</evidence>
<gene>
    <name evidence="1" type="ORF">FNH05_32805</name>
</gene>
<name>A0A558AHP4_9PSEU</name>
<reference evidence="1 2" key="1">
    <citation type="submission" date="2019-07" db="EMBL/GenBank/DDBJ databases">
        <authorList>
            <person name="Duangmal K."/>
            <person name="Teo W.F.A."/>
        </authorList>
    </citation>
    <scope>NUCLEOTIDE SEQUENCE [LARGE SCALE GENOMIC DNA]</scope>
    <source>
        <strain evidence="1 2">TBRC 6029</strain>
    </source>
</reference>
<organism evidence="1 2">
    <name type="scientific">Amycolatopsis rhizosphaerae</name>
    <dbReference type="NCBI Taxonomy" id="2053003"/>
    <lineage>
        <taxon>Bacteria</taxon>
        <taxon>Bacillati</taxon>
        <taxon>Actinomycetota</taxon>
        <taxon>Actinomycetes</taxon>
        <taxon>Pseudonocardiales</taxon>
        <taxon>Pseudonocardiaceae</taxon>
        <taxon>Amycolatopsis</taxon>
    </lineage>
</organism>
<protein>
    <submittedName>
        <fullName evidence="1">Uncharacterized protein</fullName>
    </submittedName>
</protein>
<keyword evidence="2" id="KW-1185">Reference proteome</keyword>